<dbReference type="Gene3D" id="3.40.190.290">
    <property type="match status" value="1"/>
</dbReference>
<evidence type="ECO:0000256" key="4">
    <source>
        <dbReference type="ARBA" id="ARBA00023163"/>
    </source>
</evidence>
<organism evidence="7">
    <name type="scientific">bioreactor metagenome</name>
    <dbReference type="NCBI Taxonomy" id="1076179"/>
    <lineage>
        <taxon>unclassified sequences</taxon>
        <taxon>metagenomes</taxon>
        <taxon>ecological metagenomes</taxon>
    </lineage>
</organism>
<protein>
    <submittedName>
        <fullName evidence="7">HTH-type transcriptional regulator YidZ</fullName>
    </submittedName>
</protein>
<dbReference type="InterPro" id="IPR050950">
    <property type="entry name" value="HTH-type_LysR_regulators"/>
</dbReference>
<dbReference type="InterPro" id="IPR036390">
    <property type="entry name" value="WH_DNA-bd_sf"/>
</dbReference>
<keyword evidence="4" id="KW-0804">Transcription</keyword>
<accession>A0A644Z430</accession>
<keyword evidence="3" id="KW-0238">DNA-binding</keyword>
<keyword evidence="2" id="KW-0805">Transcription regulation</keyword>
<name>A0A644Z430_9ZZZZ</name>
<evidence type="ECO:0000256" key="3">
    <source>
        <dbReference type="ARBA" id="ARBA00023125"/>
    </source>
</evidence>
<dbReference type="InterPro" id="IPR000847">
    <property type="entry name" value="LysR_HTH_N"/>
</dbReference>
<dbReference type="InterPro" id="IPR036388">
    <property type="entry name" value="WH-like_DNA-bd_sf"/>
</dbReference>
<dbReference type="GO" id="GO:0005829">
    <property type="term" value="C:cytosol"/>
    <property type="evidence" value="ECO:0007669"/>
    <property type="project" value="TreeGrafter"/>
</dbReference>
<comment type="similarity">
    <text evidence="1">Belongs to the LysR transcriptional regulatory family.</text>
</comment>
<dbReference type="GO" id="GO:0003700">
    <property type="term" value="F:DNA-binding transcription factor activity"/>
    <property type="evidence" value="ECO:0007669"/>
    <property type="project" value="InterPro"/>
</dbReference>
<dbReference type="EMBL" id="VSSQ01007264">
    <property type="protein sequence ID" value="MPM35367.1"/>
    <property type="molecule type" value="Genomic_DNA"/>
</dbReference>
<dbReference type="PANTHER" id="PTHR30419">
    <property type="entry name" value="HTH-TYPE TRANSCRIPTIONAL REGULATOR YBHD"/>
    <property type="match status" value="1"/>
</dbReference>
<dbReference type="GO" id="GO:0003677">
    <property type="term" value="F:DNA binding"/>
    <property type="evidence" value="ECO:0007669"/>
    <property type="project" value="UniProtKB-KW"/>
</dbReference>
<sequence>MIDLHHLRTFITVTQESHLSRAAERLHISQPAASQHIRALEDHFDIPLFARTAKGLTPTAAGLQLYENALEIVASVMRLDEILDPLKSSLQGDIVIGTVYAPQLIRELTKFSSWILDNHPLIHLSIENRNSNSVLNGINSAELDIGFFLGNDHPAGINTFAVGTLQFHLCFHEKWKIQIQDLDWNQIATLPWILMPQDNPIHTITRNFLREKGIYHLSKSITVNNNAVMCEMIKSGIGIGFMKPDAASHSQHPHRILEHPSAVISTKIFCGCLHSRSNHPTVRTLLNQLRQMALPGENHMASPGWVASPPIRPEVASDN</sequence>
<dbReference type="PROSITE" id="PS50931">
    <property type="entry name" value="HTH_LYSR"/>
    <property type="match status" value="1"/>
</dbReference>
<dbReference type="FunFam" id="1.10.10.10:FF:000001">
    <property type="entry name" value="LysR family transcriptional regulator"/>
    <property type="match status" value="1"/>
</dbReference>
<proteinExistence type="inferred from homology"/>
<evidence type="ECO:0000256" key="5">
    <source>
        <dbReference type="SAM" id="MobiDB-lite"/>
    </source>
</evidence>
<dbReference type="SUPFAM" id="SSF53850">
    <property type="entry name" value="Periplasmic binding protein-like II"/>
    <property type="match status" value="1"/>
</dbReference>
<dbReference type="AlphaFoldDB" id="A0A644Z430"/>
<reference evidence="7" key="1">
    <citation type="submission" date="2019-08" db="EMBL/GenBank/DDBJ databases">
        <authorList>
            <person name="Kucharzyk K."/>
            <person name="Murdoch R.W."/>
            <person name="Higgins S."/>
            <person name="Loffler F."/>
        </authorList>
    </citation>
    <scope>NUCLEOTIDE SEQUENCE</scope>
</reference>
<dbReference type="CDD" id="cd05466">
    <property type="entry name" value="PBP2_LTTR_substrate"/>
    <property type="match status" value="1"/>
</dbReference>
<feature type="domain" description="HTH lysR-type" evidence="6">
    <location>
        <begin position="2"/>
        <end position="59"/>
    </location>
</feature>
<dbReference type="Pfam" id="PF03466">
    <property type="entry name" value="LysR_substrate"/>
    <property type="match status" value="1"/>
</dbReference>
<evidence type="ECO:0000259" key="6">
    <source>
        <dbReference type="PROSITE" id="PS50931"/>
    </source>
</evidence>
<evidence type="ECO:0000313" key="7">
    <source>
        <dbReference type="EMBL" id="MPM35367.1"/>
    </source>
</evidence>
<dbReference type="Gene3D" id="1.10.10.10">
    <property type="entry name" value="Winged helix-like DNA-binding domain superfamily/Winged helix DNA-binding domain"/>
    <property type="match status" value="1"/>
</dbReference>
<gene>
    <name evidence="7" type="primary">yidZ</name>
    <name evidence="7" type="ORF">SDC9_81958</name>
</gene>
<dbReference type="PANTHER" id="PTHR30419:SF2">
    <property type="entry name" value="LYSR FAMILY TRANSCRIPTIONAL REGULATOR"/>
    <property type="match status" value="1"/>
</dbReference>
<comment type="caution">
    <text evidence="7">The sequence shown here is derived from an EMBL/GenBank/DDBJ whole genome shotgun (WGS) entry which is preliminary data.</text>
</comment>
<dbReference type="Pfam" id="PF00126">
    <property type="entry name" value="HTH_1"/>
    <property type="match status" value="1"/>
</dbReference>
<evidence type="ECO:0000256" key="2">
    <source>
        <dbReference type="ARBA" id="ARBA00023015"/>
    </source>
</evidence>
<evidence type="ECO:0000256" key="1">
    <source>
        <dbReference type="ARBA" id="ARBA00009437"/>
    </source>
</evidence>
<dbReference type="InterPro" id="IPR005119">
    <property type="entry name" value="LysR_subst-bd"/>
</dbReference>
<feature type="region of interest" description="Disordered" evidence="5">
    <location>
        <begin position="300"/>
        <end position="319"/>
    </location>
</feature>
<dbReference type="PRINTS" id="PR00039">
    <property type="entry name" value="HTHLYSR"/>
</dbReference>
<dbReference type="SUPFAM" id="SSF46785">
    <property type="entry name" value="Winged helix' DNA-binding domain"/>
    <property type="match status" value="1"/>
</dbReference>